<dbReference type="SUPFAM" id="SSF103473">
    <property type="entry name" value="MFS general substrate transporter"/>
    <property type="match status" value="1"/>
</dbReference>
<dbReference type="InterPro" id="IPR020846">
    <property type="entry name" value="MFS_dom"/>
</dbReference>
<keyword evidence="9" id="KW-1185">Reference proteome</keyword>
<dbReference type="GO" id="GO:0005886">
    <property type="term" value="C:plasma membrane"/>
    <property type="evidence" value="ECO:0007669"/>
    <property type="project" value="TreeGrafter"/>
</dbReference>
<keyword evidence="4 6" id="KW-0472">Membrane</keyword>
<proteinExistence type="predicted"/>
<keyword evidence="2 6" id="KW-0812">Transmembrane</keyword>
<evidence type="ECO:0000256" key="6">
    <source>
        <dbReference type="SAM" id="Phobius"/>
    </source>
</evidence>
<feature type="transmembrane region" description="Helical" evidence="6">
    <location>
        <begin position="479"/>
        <end position="499"/>
    </location>
</feature>
<evidence type="ECO:0000256" key="2">
    <source>
        <dbReference type="ARBA" id="ARBA00022692"/>
    </source>
</evidence>
<feature type="transmembrane region" description="Helical" evidence="6">
    <location>
        <begin position="511"/>
        <end position="531"/>
    </location>
</feature>
<organism evidence="8 9">
    <name type="scientific">Cadophora malorum</name>
    <dbReference type="NCBI Taxonomy" id="108018"/>
    <lineage>
        <taxon>Eukaryota</taxon>
        <taxon>Fungi</taxon>
        <taxon>Dikarya</taxon>
        <taxon>Ascomycota</taxon>
        <taxon>Pezizomycotina</taxon>
        <taxon>Leotiomycetes</taxon>
        <taxon>Helotiales</taxon>
        <taxon>Ploettnerulaceae</taxon>
        <taxon>Cadophora</taxon>
    </lineage>
</organism>
<evidence type="ECO:0000256" key="1">
    <source>
        <dbReference type="ARBA" id="ARBA00004141"/>
    </source>
</evidence>
<feature type="compositionally biased region" description="Basic and acidic residues" evidence="5">
    <location>
        <begin position="25"/>
        <end position="35"/>
    </location>
</feature>
<evidence type="ECO:0000256" key="4">
    <source>
        <dbReference type="ARBA" id="ARBA00023136"/>
    </source>
</evidence>
<feature type="transmembrane region" description="Helical" evidence="6">
    <location>
        <begin position="266"/>
        <end position="290"/>
    </location>
</feature>
<feature type="transmembrane region" description="Helical" evidence="6">
    <location>
        <begin position="418"/>
        <end position="437"/>
    </location>
</feature>
<dbReference type="PANTHER" id="PTHR23502:SF188">
    <property type="entry name" value="MAJOR FACILITATOR SUPERFAMILY (MFS) PROFILE DOMAIN-CONTAINING PROTEIN"/>
    <property type="match status" value="1"/>
</dbReference>
<accession>A0A8H7WGZ7</accession>
<feature type="transmembrane region" description="Helical" evidence="6">
    <location>
        <begin position="373"/>
        <end position="398"/>
    </location>
</feature>
<feature type="transmembrane region" description="Helical" evidence="6">
    <location>
        <begin position="172"/>
        <end position="190"/>
    </location>
</feature>
<feature type="transmembrane region" description="Helical" evidence="6">
    <location>
        <begin position="443"/>
        <end position="467"/>
    </location>
</feature>
<dbReference type="PROSITE" id="PS50850">
    <property type="entry name" value="MFS"/>
    <property type="match status" value="1"/>
</dbReference>
<evidence type="ECO:0000313" key="9">
    <source>
        <dbReference type="Proteomes" id="UP000664132"/>
    </source>
</evidence>
<feature type="transmembrane region" description="Helical" evidence="6">
    <location>
        <begin position="148"/>
        <end position="165"/>
    </location>
</feature>
<feature type="transmembrane region" description="Helical" evidence="6">
    <location>
        <begin position="229"/>
        <end position="254"/>
    </location>
</feature>
<protein>
    <recommendedName>
        <fullName evidence="7">Major facilitator superfamily (MFS) profile domain-containing protein</fullName>
    </recommendedName>
</protein>
<comment type="caution">
    <text evidence="8">The sequence shown here is derived from an EMBL/GenBank/DDBJ whole genome shotgun (WGS) entry which is preliminary data.</text>
</comment>
<comment type="subcellular location">
    <subcellularLocation>
        <location evidence="1">Membrane</location>
        <topology evidence="1">Multi-pass membrane protein</topology>
    </subcellularLocation>
</comment>
<evidence type="ECO:0000256" key="3">
    <source>
        <dbReference type="ARBA" id="ARBA00022989"/>
    </source>
</evidence>
<feature type="transmembrane region" description="Helical" evidence="6">
    <location>
        <begin position="108"/>
        <end position="128"/>
    </location>
</feature>
<dbReference type="EMBL" id="JAFJYH010000019">
    <property type="protein sequence ID" value="KAG4424602.1"/>
    <property type="molecule type" value="Genomic_DNA"/>
</dbReference>
<dbReference type="OrthoDB" id="3936150at2759"/>
<gene>
    <name evidence="8" type="ORF">IFR04_002312</name>
</gene>
<dbReference type="PANTHER" id="PTHR23502">
    <property type="entry name" value="MAJOR FACILITATOR SUPERFAMILY"/>
    <property type="match status" value="1"/>
</dbReference>
<feature type="domain" description="Major facilitator superfamily (MFS) profile" evidence="7">
    <location>
        <begin position="107"/>
        <end position="550"/>
    </location>
</feature>
<sequence>MWSYVQYRRIGDQVKKENRRKPHHQMSDDSSHAEKALSTTEPGELSSLGGSPAPQLERDSRVAIDLELQGKSNMPTHSQDGRILVVSSGDDDPLDPRNWPLLSRCKNIAILSLLIFVQGWAGAASSIANSAASSEFHVGKVAENLATAMYLFGISAGSLFVGPLSETVGRNPTYLVSTFFYLMFVLGSALTPTFGGQVVCRFLVGLFASATLAINGSSVRDQFHPVKRAFVFPIIAWANVASPVLAPVAGGWIVSNDQLGWRWTEWVTLMISSGSFLIALLFLPETYLPVLLDWKAKQLRCVTRNSRYVSEHQVSASYLKRLKRSVVLPATFLGTELVVAVLGGYLTLLYILLFSSLSGFDYIFKHTYHLSTGMTGLCFAAIAAGATTFTLCAPALYLWSRISTDYVRRSSVKPEFRLWPAILTAPLLPVSLFWLGWANYPSISIWCGLGACFLLGMVLIAIYVSTYEYIIDSYGDHSAIALASITMVRYMIAGGMVIAARPMYEGIGVHWTLTLLGCIAVILTPAPLLFWHYGGSLRKKSPYAKGDDEI</sequence>
<keyword evidence="3 6" id="KW-1133">Transmembrane helix</keyword>
<dbReference type="InterPro" id="IPR011701">
    <property type="entry name" value="MFS"/>
</dbReference>
<reference evidence="8" key="1">
    <citation type="submission" date="2021-02" db="EMBL/GenBank/DDBJ databases">
        <title>Genome sequence Cadophora malorum strain M34.</title>
        <authorList>
            <person name="Stefanovic E."/>
            <person name="Vu D."/>
            <person name="Scully C."/>
            <person name="Dijksterhuis J."/>
            <person name="Roader J."/>
            <person name="Houbraken J."/>
        </authorList>
    </citation>
    <scope>NUCLEOTIDE SEQUENCE</scope>
    <source>
        <strain evidence="8">M34</strain>
    </source>
</reference>
<dbReference type="Gene3D" id="1.20.1250.20">
    <property type="entry name" value="MFS general substrate transporter like domains"/>
    <property type="match status" value="1"/>
</dbReference>
<feature type="transmembrane region" description="Helical" evidence="6">
    <location>
        <begin position="326"/>
        <end position="353"/>
    </location>
</feature>
<evidence type="ECO:0000259" key="7">
    <source>
        <dbReference type="PROSITE" id="PS50850"/>
    </source>
</evidence>
<dbReference type="Proteomes" id="UP000664132">
    <property type="component" value="Unassembled WGS sequence"/>
</dbReference>
<dbReference type="InterPro" id="IPR036259">
    <property type="entry name" value="MFS_trans_sf"/>
</dbReference>
<evidence type="ECO:0000256" key="5">
    <source>
        <dbReference type="SAM" id="MobiDB-lite"/>
    </source>
</evidence>
<feature type="region of interest" description="Disordered" evidence="5">
    <location>
        <begin position="13"/>
        <end position="56"/>
    </location>
</feature>
<feature type="transmembrane region" description="Helical" evidence="6">
    <location>
        <begin position="196"/>
        <end position="217"/>
    </location>
</feature>
<dbReference type="GO" id="GO:0022857">
    <property type="term" value="F:transmembrane transporter activity"/>
    <property type="evidence" value="ECO:0007669"/>
    <property type="project" value="InterPro"/>
</dbReference>
<name>A0A8H7WGZ7_9HELO</name>
<dbReference type="Pfam" id="PF07690">
    <property type="entry name" value="MFS_1"/>
    <property type="match status" value="1"/>
</dbReference>
<dbReference type="AlphaFoldDB" id="A0A8H7WGZ7"/>
<evidence type="ECO:0000313" key="8">
    <source>
        <dbReference type="EMBL" id="KAG4424602.1"/>
    </source>
</evidence>